<reference evidence="1" key="1">
    <citation type="journal article" date="2020" name="mSystems">
        <title>Genome- and Community-Level Interaction Insights into Carbon Utilization and Element Cycling Functions of Hydrothermarchaeota in Hydrothermal Sediment.</title>
        <authorList>
            <person name="Zhou Z."/>
            <person name="Liu Y."/>
            <person name="Xu W."/>
            <person name="Pan J."/>
            <person name="Luo Z.H."/>
            <person name="Li M."/>
        </authorList>
    </citation>
    <scope>NUCLEOTIDE SEQUENCE [LARGE SCALE GENOMIC DNA]</scope>
    <source>
        <strain evidence="1">SpSt-125</strain>
    </source>
</reference>
<name>A0A7J2U6N6_9CREN</name>
<dbReference type="Gene3D" id="3.40.50.11170">
    <property type="entry name" value="Uncharacterised protein PF08960, DUF1874"/>
    <property type="match status" value="1"/>
</dbReference>
<comment type="caution">
    <text evidence="1">The sequence shown here is derived from an EMBL/GenBank/DDBJ whole genome shotgun (WGS) entry which is preliminary data.</text>
</comment>
<sequence length="97" mass="11309">MFPNYKELTLYYRRVSIDELKELVKDAEVLKYVRHESTVKVLSEILGKQLTPSTELYMWREDDILVVVGLKKPVRGQEVEVSAEDLDLVVVRVFPGR</sequence>
<gene>
    <name evidence="1" type="ORF">ENO26_10035</name>
</gene>
<dbReference type="SUPFAM" id="SSF143602">
    <property type="entry name" value="STIV B116-like"/>
    <property type="match status" value="1"/>
</dbReference>
<proteinExistence type="predicted"/>
<organism evidence="1">
    <name type="scientific">Ignisphaera aggregans</name>
    <dbReference type="NCBI Taxonomy" id="334771"/>
    <lineage>
        <taxon>Archaea</taxon>
        <taxon>Thermoproteota</taxon>
        <taxon>Thermoprotei</taxon>
        <taxon>Desulfurococcales</taxon>
        <taxon>Desulfurococcaceae</taxon>
        <taxon>Ignisphaera</taxon>
    </lineage>
</organism>
<evidence type="ECO:0000313" key="1">
    <source>
        <dbReference type="EMBL" id="HEM67882.1"/>
    </source>
</evidence>
<protein>
    <submittedName>
        <fullName evidence="1">DUF1874 domain-containing protein</fullName>
    </submittedName>
</protein>
<dbReference type="EMBL" id="DSEU01000070">
    <property type="protein sequence ID" value="HEM67882.1"/>
    <property type="molecule type" value="Genomic_DNA"/>
</dbReference>
<dbReference type="InterPro" id="IPR037236">
    <property type="entry name" value="STIV_B116-like_sf"/>
</dbReference>
<accession>A0A7J2U6N6</accession>
<dbReference type="AlphaFoldDB" id="A0A7J2U6N6"/>